<accession>B3QV14</accession>
<dbReference type="RefSeq" id="WP_012500598.1">
    <property type="nucleotide sequence ID" value="NC_011026.1"/>
</dbReference>
<evidence type="ECO:0000256" key="1">
    <source>
        <dbReference type="ARBA" id="ARBA00004651"/>
    </source>
</evidence>
<reference evidence="9 10" key="1">
    <citation type="submission" date="2008-06" db="EMBL/GenBank/DDBJ databases">
        <title>Complete sequence of Chloroherpeton thalassium ATCC 35110.</title>
        <authorList>
            <consortium name="US DOE Joint Genome Institute"/>
            <person name="Lucas S."/>
            <person name="Copeland A."/>
            <person name="Lapidus A."/>
            <person name="Glavina del Rio T."/>
            <person name="Dalin E."/>
            <person name="Tice H."/>
            <person name="Bruce D."/>
            <person name="Goodwin L."/>
            <person name="Pitluck S."/>
            <person name="Schmutz J."/>
            <person name="Larimer F."/>
            <person name="Land M."/>
            <person name="Hauser L."/>
            <person name="Kyrpides N."/>
            <person name="Mikhailova N."/>
            <person name="Liu Z."/>
            <person name="Li T."/>
            <person name="Zhao F."/>
            <person name="Overmann J."/>
            <person name="Bryant D.A."/>
            <person name="Richardson P."/>
        </authorList>
    </citation>
    <scope>NUCLEOTIDE SEQUENCE [LARGE SCALE GENOMIC DNA]</scope>
    <source>
        <strain evidence="10">ATCC 35110 / GB-78</strain>
    </source>
</reference>
<feature type="transmembrane region" description="Helical" evidence="8">
    <location>
        <begin position="48"/>
        <end position="66"/>
    </location>
</feature>
<comment type="subcellular location">
    <subcellularLocation>
        <location evidence="1">Cell membrane</location>
        <topology evidence="1">Multi-pass membrane protein</topology>
    </subcellularLocation>
</comment>
<feature type="transmembrane region" description="Helical" evidence="8">
    <location>
        <begin position="324"/>
        <end position="342"/>
    </location>
</feature>
<dbReference type="GO" id="GO:0005886">
    <property type="term" value="C:plasma membrane"/>
    <property type="evidence" value="ECO:0007669"/>
    <property type="project" value="UniProtKB-SubCell"/>
</dbReference>
<evidence type="ECO:0000256" key="5">
    <source>
        <dbReference type="ARBA" id="ARBA00022989"/>
    </source>
</evidence>
<keyword evidence="7" id="KW-0460">Magnesium</keyword>
<comment type="cofactor">
    <cofactor evidence="7">
        <name>Mg(2+)</name>
        <dbReference type="ChEBI" id="CHEBI:18420"/>
    </cofactor>
</comment>
<dbReference type="Pfam" id="PF00953">
    <property type="entry name" value="Glycos_transf_4"/>
    <property type="match status" value="1"/>
</dbReference>
<evidence type="ECO:0000256" key="8">
    <source>
        <dbReference type="SAM" id="Phobius"/>
    </source>
</evidence>
<feature type="transmembrane region" description="Helical" evidence="8">
    <location>
        <begin position="72"/>
        <end position="91"/>
    </location>
</feature>
<dbReference type="PANTHER" id="PTHR22926">
    <property type="entry name" value="PHOSPHO-N-ACETYLMURAMOYL-PENTAPEPTIDE-TRANSFERASE"/>
    <property type="match status" value="1"/>
</dbReference>
<name>B3QV14_CHLT3</name>
<dbReference type="STRING" id="517418.Ctha_2063"/>
<feature type="transmembrane region" description="Helical" evidence="8">
    <location>
        <begin position="103"/>
        <end position="122"/>
    </location>
</feature>
<feature type="transmembrane region" description="Helical" evidence="8">
    <location>
        <begin position="134"/>
        <end position="152"/>
    </location>
</feature>
<keyword evidence="6 8" id="KW-0472">Membrane</keyword>
<organism evidence="9 10">
    <name type="scientific">Chloroherpeton thalassium (strain ATCC 35110 / GB-78)</name>
    <dbReference type="NCBI Taxonomy" id="517418"/>
    <lineage>
        <taxon>Bacteria</taxon>
        <taxon>Pseudomonadati</taxon>
        <taxon>Chlorobiota</taxon>
        <taxon>Chlorobiia</taxon>
        <taxon>Chlorobiales</taxon>
        <taxon>Chloroherpetonaceae</taxon>
        <taxon>Chloroherpeton</taxon>
    </lineage>
</organism>
<feature type="binding site" evidence="7">
    <location>
        <position position="154"/>
    </location>
    <ligand>
        <name>Mg(2+)</name>
        <dbReference type="ChEBI" id="CHEBI:18420"/>
    </ligand>
</feature>
<dbReference type="HOGENOM" id="CLU_023982_5_0_10"/>
<dbReference type="KEGG" id="cts:Ctha_2063"/>
<dbReference type="GO" id="GO:0071555">
    <property type="term" value="P:cell wall organization"/>
    <property type="evidence" value="ECO:0007669"/>
    <property type="project" value="TreeGrafter"/>
</dbReference>
<dbReference type="OrthoDB" id="9783652at2"/>
<evidence type="ECO:0000256" key="4">
    <source>
        <dbReference type="ARBA" id="ARBA00022692"/>
    </source>
</evidence>
<keyword evidence="4 8" id="KW-0812">Transmembrane</keyword>
<dbReference type="Proteomes" id="UP000001208">
    <property type="component" value="Chromosome"/>
</dbReference>
<dbReference type="GO" id="GO:0044038">
    <property type="term" value="P:cell wall macromolecule biosynthetic process"/>
    <property type="evidence" value="ECO:0007669"/>
    <property type="project" value="TreeGrafter"/>
</dbReference>
<keyword evidence="2" id="KW-1003">Cell membrane</keyword>
<dbReference type="eggNOG" id="COG0472">
    <property type="taxonomic scope" value="Bacteria"/>
</dbReference>
<keyword evidence="7" id="KW-0479">Metal-binding</keyword>
<dbReference type="EMBL" id="CP001100">
    <property type="protein sequence ID" value="ACF14515.1"/>
    <property type="molecule type" value="Genomic_DNA"/>
</dbReference>
<keyword evidence="5 8" id="KW-1133">Transmembrane helix</keyword>
<dbReference type="GO" id="GO:0009103">
    <property type="term" value="P:lipopolysaccharide biosynthetic process"/>
    <property type="evidence" value="ECO:0007669"/>
    <property type="project" value="TreeGrafter"/>
</dbReference>
<dbReference type="PANTHER" id="PTHR22926:SF3">
    <property type="entry name" value="UNDECAPRENYL-PHOSPHATE ALPHA-N-ACETYLGLUCOSAMINYL 1-PHOSPHATE TRANSFERASE"/>
    <property type="match status" value="1"/>
</dbReference>
<feature type="transmembrane region" description="Helical" evidence="8">
    <location>
        <begin position="6"/>
        <end position="27"/>
    </location>
</feature>
<sequence length="349" mass="39668">MIYFLVAFTISILTTWLIIHTEHFHYIHTHDNDFSGIQKFHEEPVPRIGGIAILAGLLIGSIYLGFHKGEMQKLLIWIGIASAPAFMGGFIEDITKKVSPGIRLSLAFVSASVAFFFMDFSVMKTTWGWLDQQVPVISFLITLLAVGGITNGTNIIDGFNGLLLGYSILVLGVLGFVCFQINDVAMLDMILIFIGSICGLFIFNFPRGRIFTGDGGAYLIGFLLVTLSFLIVKRNEEISPWLPFLILIHPIFETLFSMYRRSILRGKSPFKPDSIHLHTLIHRRVIPQLGEIAKKHHNPITSVLIWGIVMASVIPAIIWWENSFLLIVFIFFYCFLYIWIYLRIIRFNY</sequence>
<evidence type="ECO:0000256" key="6">
    <source>
        <dbReference type="ARBA" id="ARBA00023136"/>
    </source>
</evidence>
<dbReference type="GO" id="GO:0046872">
    <property type="term" value="F:metal ion binding"/>
    <property type="evidence" value="ECO:0007669"/>
    <property type="project" value="UniProtKB-KW"/>
</dbReference>
<proteinExistence type="predicted"/>
<dbReference type="AlphaFoldDB" id="B3QV14"/>
<keyword evidence="3 9" id="KW-0808">Transferase</keyword>
<feature type="transmembrane region" description="Helical" evidence="8">
    <location>
        <begin position="300"/>
        <end position="318"/>
    </location>
</feature>
<evidence type="ECO:0000256" key="3">
    <source>
        <dbReference type="ARBA" id="ARBA00022679"/>
    </source>
</evidence>
<feature type="transmembrane region" description="Helical" evidence="8">
    <location>
        <begin position="215"/>
        <end position="232"/>
    </location>
</feature>
<feature type="transmembrane region" description="Helical" evidence="8">
    <location>
        <begin position="159"/>
        <end position="179"/>
    </location>
</feature>
<dbReference type="GO" id="GO:0016780">
    <property type="term" value="F:phosphotransferase activity, for other substituted phosphate groups"/>
    <property type="evidence" value="ECO:0007669"/>
    <property type="project" value="InterPro"/>
</dbReference>
<feature type="binding site" evidence="7">
    <location>
        <position position="214"/>
    </location>
    <ligand>
        <name>Mg(2+)</name>
        <dbReference type="ChEBI" id="CHEBI:18420"/>
    </ligand>
</feature>
<dbReference type="InterPro" id="IPR000715">
    <property type="entry name" value="Glycosyl_transferase_4"/>
</dbReference>
<evidence type="ECO:0000313" key="9">
    <source>
        <dbReference type="EMBL" id="ACF14515.1"/>
    </source>
</evidence>
<keyword evidence="10" id="KW-1185">Reference proteome</keyword>
<protein>
    <submittedName>
        <fullName evidence="9">Glycosyl transferase family 4</fullName>
    </submittedName>
</protein>
<evidence type="ECO:0000256" key="7">
    <source>
        <dbReference type="PIRSR" id="PIRSR600715-1"/>
    </source>
</evidence>
<dbReference type="CDD" id="cd06912">
    <property type="entry name" value="GT_MraY_like"/>
    <property type="match status" value="1"/>
</dbReference>
<evidence type="ECO:0000256" key="2">
    <source>
        <dbReference type="ARBA" id="ARBA00022475"/>
    </source>
</evidence>
<gene>
    <name evidence="9" type="ordered locus">Ctha_2063</name>
</gene>
<evidence type="ECO:0000313" key="10">
    <source>
        <dbReference type="Proteomes" id="UP000001208"/>
    </source>
</evidence>
<feature type="transmembrane region" description="Helical" evidence="8">
    <location>
        <begin position="185"/>
        <end position="203"/>
    </location>
</feature>